<keyword evidence="7" id="KW-1185">Reference proteome</keyword>
<evidence type="ECO:0000256" key="4">
    <source>
        <dbReference type="ARBA" id="ARBA00023136"/>
    </source>
</evidence>
<protein>
    <recommendedName>
        <fullName evidence="8">Chitin synthase export chaperone</fullName>
    </recommendedName>
</protein>
<keyword evidence="3 5" id="KW-1133">Transmembrane helix</keyword>
<feature type="transmembrane region" description="Helical" evidence="5">
    <location>
        <begin position="116"/>
        <end position="136"/>
    </location>
</feature>
<feature type="transmembrane region" description="Helical" evidence="5">
    <location>
        <begin position="156"/>
        <end position="179"/>
    </location>
</feature>
<evidence type="ECO:0000256" key="1">
    <source>
        <dbReference type="ARBA" id="ARBA00004141"/>
    </source>
</evidence>
<evidence type="ECO:0000313" key="6">
    <source>
        <dbReference type="EMBL" id="KAK4640860.1"/>
    </source>
</evidence>
<dbReference type="Proteomes" id="UP001322138">
    <property type="component" value="Unassembled WGS sequence"/>
</dbReference>
<dbReference type="RefSeq" id="XP_062729836.1">
    <property type="nucleotide sequence ID" value="XM_062881174.1"/>
</dbReference>
<organism evidence="6 7">
    <name type="scientific">Podospora bellae-mahoneyi</name>
    <dbReference type="NCBI Taxonomy" id="2093777"/>
    <lineage>
        <taxon>Eukaryota</taxon>
        <taxon>Fungi</taxon>
        <taxon>Dikarya</taxon>
        <taxon>Ascomycota</taxon>
        <taxon>Pezizomycotina</taxon>
        <taxon>Sordariomycetes</taxon>
        <taxon>Sordariomycetidae</taxon>
        <taxon>Sordariales</taxon>
        <taxon>Podosporaceae</taxon>
        <taxon>Podospora</taxon>
    </lineage>
</organism>
<dbReference type="Pfam" id="PF04193">
    <property type="entry name" value="PQ-loop"/>
    <property type="match status" value="1"/>
</dbReference>
<reference evidence="6 7" key="1">
    <citation type="journal article" date="2023" name="bioRxiv">
        <title>High-quality genome assemblies of four members of thePodospora anserinaspecies complex.</title>
        <authorList>
            <person name="Ament-Velasquez S.L."/>
            <person name="Vogan A.A."/>
            <person name="Wallerman O."/>
            <person name="Hartmann F."/>
            <person name="Gautier V."/>
            <person name="Silar P."/>
            <person name="Giraud T."/>
            <person name="Johannesson H."/>
        </authorList>
    </citation>
    <scope>NUCLEOTIDE SEQUENCE [LARGE SCALE GENOMIC DNA]</scope>
    <source>
        <strain evidence="6 7">CBS 112042</strain>
    </source>
</reference>
<sequence length="373" mass="42214">MGCKAQLSLATCIRDATYVGVRGRTFEAIIDVNEVFQWTSKKRNERSHRILAILVVSAFSTSHGNPRLASRSAHILTLKPLGEKNSVFLILTLLSFEPQIARIYHRRDSTGISLYYVLFNLIIATELFTISFFHLVNNRCEGSDSFVHDPPNLGDLLNLAHFTAVWIAWIIILLLTIIYSPITRDTSNIMLIYISFLTISLIPLFLDALFADTTDPYHKWVLGFFSAIHMMFINPSVFFLCFFAMGAQAREIIRHRHEDSALSLLGLAVQAVLFAVLSVTWSGRLVFQWDKIPDGNFLNWRVFVFWFQAVGFVVYDYAVFAIGQGLLLALALRHLDVALTGGSLWRVIFLKTDGEGYEDGVVGEEEERRPLLG</sequence>
<keyword evidence="4 5" id="KW-0472">Membrane</keyword>
<evidence type="ECO:0000256" key="2">
    <source>
        <dbReference type="ARBA" id="ARBA00022692"/>
    </source>
</evidence>
<comment type="caution">
    <text evidence="6">The sequence shown here is derived from an EMBL/GenBank/DDBJ whole genome shotgun (WGS) entry which is preliminary data.</text>
</comment>
<dbReference type="GeneID" id="87900656"/>
<dbReference type="EMBL" id="JAFFGZ010000008">
    <property type="protein sequence ID" value="KAK4640860.1"/>
    <property type="molecule type" value="Genomic_DNA"/>
</dbReference>
<comment type="subcellular location">
    <subcellularLocation>
        <location evidence="1">Membrane</location>
        <topology evidence="1">Multi-pass membrane protein</topology>
    </subcellularLocation>
</comment>
<dbReference type="InterPro" id="IPR006603">
    <property type="entry name" value="PQ-loop_rpt"/>
</dbReference>
<evidence type="ECO:0008006" key="8">
    <source>
        <dbReference type="Google" id="ProtNLM"/>
    </source>
</evidence>
<feature type="transmembrane region" description="Helical" evidence="5">
    <location>
        <begin position="261"/>
        <end position="283"/>
    </location>
</feature>
<feature type="transmembrane region" description="Helical" evidence="5">
    <location>
        <begin position="223"/>
        <end position="249"/>
    </location>
</feature>
<evidence type="ECO:0000256" key="5">
    <source>
        <dbReference type="SAM" id="Phobius"/>
    </source>
</evidence>
<proteinExistence type="predicted"/>
<feature type="transmembrane region" description="Helical" evidence="5">
    <location>
        <begin position="303"/>
        <end position="332"/>
    </location>
</feature>
<gene>
    <name evidence="6" type="ORF">QC761_607385</name>
</gene>
<accession>A0ABR0FA47</accession>
<feature type="transmembrane region" description="Helical" evidence="5">
    <location>
        <begin position="191"/>
        <end position="211"/>
    </location>
</feature>
<evidence type="ECO:0000313" key="7">
    <source>
        <dbReference type="Proteomes" id="UP001322138"/>
    </source>
</evidence>
<keyword evidence="2 5" id="KW-0812">Transmembrane</keyword>
<evidence type="ECO:0000256" key="3">
    <source>
        <dbReference type="ARBA" id="ARBA00022989"/>
    </source>
</evidence>
<name>A0ABR0FA47_9PEZI</name>